<dbReference type="CDD" id="cd23572">
    <property type="entry name" value="TFP_LU_ECD_PINLYP_rpt2"/>
    <property type="match status" value="1"/>
</dbReference>
<dbReference type="InterPro" id="IPR045860">
    <property type="entry name" value="Snake_toxin-like_sf"/>
</dbReference>
<reference evidence="5" key="3">
    <citation type="submission" date="2025-09" db="UniProtKB">
        <authorList>
            <consortium name="Ensembl"/>
        </authorList>
    </citation>
    <scope>IDENTIFICATION</scope>
    <source>
        <strain evidence="5">Isolate ISIS603380</strain>
    </source>
</reference>
<keyword evidence="3" id="KW-0732">Signal</keyword>
<proteinExistence type="predicted"/>
<dbReference type="SUPFAM" id="SSF57302">
    <property type="entry name" value="Snake toxin-like"/>
    <property type="match status" value="1"/>
</dbReference>
<organism evidence="5 6">
    <name type="scientific">Loxodonta africana</name>
    <name type="common">African elephant</name>
    <dbReference type="NCBI Taxonomy" id="9785"/>
    <lineage>
        <taxon>Eukaryota</taxon>
        <taxon>Metazoa</taxon>
        <taxon>Chordata</taxon>
        <taxon>Craniata</taxon>
        <taxon>Vertebrata</taxon>
        <taxon>Euteleostomi</taxon>
        <taxon>Mammalia</taxon>
        <taxon>Eutheria</taxon>
        <taxon>Afrotheria</taxon>
        <taxon>Proboscidea</taxon>
        <taxon>Elephantidae</taxon>
        <taxon>Loxodonta</taxon>
    </lineage>
</organism>
<dbReference type="InParanoid" id="G3UAV3"/>
<evidence type="ECO:0000256" key="2">
    <source>
        <dbReference type="ARBA" id="ARBA00022525"/>
    </source>
</evidence>
<dbReference type="HOGENOM" id="CLU_1393013_0_0_1"/>
<dbReference type="OMA" id="TCQPTDL"/>
<dbReference type="Pfam" id="PF00021">
    <property type="entry name" value="UPAR_LY6"/>
    <property type="match status" value="2"/>
</dbReference>
<feature type="domain" description="UPAR/Ly6" evidence="4">
    <location>
        <begin position="27"/>
        <end position="106"/>
    </location>
</feature>
<accession>G3UAV3</accession>
<keyword evidence="6" id="KW-1185">Reference proteome</keyword>
<dbReference type="AlphaFoldDB" id="G3UAV3"/>
<dbReference type="GeneTree" id="ENSGT00730000111648"/>
<evidence type="ECO:0000259" key="4">
    <source>
        <dbReference type="Pfam" id="PF00021"/>
    </source>
</evidence>
<protein>
    <recommendedName>
        <fullName evidence="4">UPAR/Ly6 domain-containing protein</fullName>
    </recommendedName>
</protein>
<comment type="subcellular location">
    <subcellularLocation>
        <location evidence="1">Secreted</location>
    </subcellularLocation>
</comment>
<dbReference type="PANTHER" id="PTHR20914:SF8">
    <property type="entry name" value="GENE 12253-RELATED"/>
    <property type="match status" value="1"/>
</dbReference>
<reference evidence="5 6" key="1">
    <citation type="submission" date="2009-06" db="EMBL/GenBank/DDBJ databases">
        <title>The Genome Sequence of Loxodonta africana (African elephant).</title>
        <authorList>
            <person name="Di Palma F."/>
            <person name="Heiman D."/>
            <person name="Young S."/>
            <person name="Johnson J."/>
            <person name="Lander E.S."/>
            <person name="Lindblad-Toh K."/>
        </authorList>
    </citation>
    <scope>NUCLEOTIDE SEQUENCE [LARGE SCALE GENOMIC DNA]</scope>
    <source>
        <strain evidence="5 6">Isolate ISIS603380</strain>
    </source>
</reference>
<evidence type="ECO:0000313" key="5">
    <source>
        <dbReference type="Ensembl" id="ENSLAFP00000024961.1"/>
    </source>
</evidence>
<dbReference type="PANTHER" id="PTHR20914">
    <property type="entry name" value="LY6/PLAUR DOMAIN-CONTAINING PROTEIN 8"/>
    <property type="match status" value="1"/>
</dbReference>
<keyword evidence="2" id="KW-0964">Secreted</keyword>
<name>G3UAV3_LOXAF</name>
<dbReference type="Proteomes" id="UP000007646">
    <property type="component" value="Unassembled WGS sequence"/>
</dbReference>
<reference evidence="5" key="2">
    <citation type="submission" date="2025-08" db="UniProtKB">
        <authorList>
            <consortium name="Ensembl"/>
        </authorList>
    </citation>
    <scope>IDENTIFICATION</scope>
    <source>
        <strain evidence="5">Isolate ISIS603380</strain>
    </source>
</reference>
<feature type="signal peptide" evidence="3">
    <location>
        <begin position="1"/>
        <end position="26"/>
    </location>
</feature>
<dbReference type="STRING" id="9785.ENSLAFP00000024961"/>
<evidence type="ECO:0000256" key="1">
    <source>
        <dbReference type="ARBA" id="ARBA00004613"/>
    </source>
</evidence>
<sequence length="220" mass="23547">MPSSSTLKSLLITCVLAAFAFSTAWSYNCESCSSNPCSPDQTCEATQGCFNNKQQLQSLALGASLSLWSKGCNQKECTSLAFTASLGNGYTFWYDHRCCHSEKCNKDDISGPQKSSDPNGVKCYACYTDQNISCDPVPLNCTGTETKCAVIIGTEARGSTGPDARRAFAMGCTTESACQLNVTVLDNIDIRTYCIDPISGNPPLMPIISSMLTGLFLLNA</sequence>
<dbReference type="Gene3D" id="2.10.60.10">
    <property type="entry name" value="CD59"/>
    <property type="match status" value="1"/>
</dbReference>
<evidence type="ECO:0000313" key="6">
    <source>
        <dbReference type="Proteomes" id="UP000007646"/>
    </source>
</evidence>
<dbReference type="InterPro" id="IPR016054">
    <property type="entry name" value="LY6_UPA_recep-like"/>
</dbReference>
<dbReference type="eggNOG" id="ENOG502SDSC">
    <property type="taxonomic scope" value="Eukaryota"/>
</dbReference>
<dbReference type="GO" id="GO:0005576">
    <property type="term" value="C:extracellular region"/>
    <property type="evidence" value="ECO:0007669"/>
    <property type="project" value="UniProtKB-SubCell"/>
</dbReference>
<evidence type="ECO:0000256" key="3">
    <source>
        <dbReference type="SAM" id="SignalP"/>
    </source>
</evidence>
<dbReference type="Ensembl" id="ENSLAFT00000032867.1">
    <property type="protein sequence ID" value="ENSLAFP00000024961.1"/>
    <property type="gene ID" value="ENSLAFG00000031870.1"/>
</dbReference>
<feature type="chain" id="PRO_5003456527" description="UPAR/Ly6 domain-containing protein" evidence="3">
    <location>
        <begin position="27"/>
        <end position="220"/>
    </location>
</feature>
<feature type="domain" description="UPAR/Ly6" evidence="4">
    <location>
        <begin position="120"/>
        <end position="194"/>
    </location>
</feature>
<dbReference type="InterPro" id="IPR050918">
    <property type="entry name" value="CNF-like_PLA2_Inhibitor"/>
</dbReference>